<feature type="transmembrane region" description="Helical" evidence="6">
    <location>
        <begin position="423"/>
        <end position="439"/>
    </location>
</feature>
<feature type="transmembrane region" description="Helical" evidence="6">
    <location>
        <begin position="241"/>
        <end position="258"/>
    </location>
</feature>
<accession>A0A1H6II46</accession>
<proteinExistence type="predicted"/>
<evidence type="ECO:0000313" key="7">
    <source>
        <dbReference type="EMBL" id="SEH46570.1"/>
    </source>
</evidence>
<gene>
    <name evidence="7" type="ORF">SAMN02910265_00822</name>
</gene>
<feature type="transmembrane region" description="Helical" evidence="6">
    <location>
        <begin position="51"/>
        <end position="70"/>
    </location>
</feature>
<feature type="transmembrane region" description="Helical" evidence="6">
    <location>
        <begin position="153"/>
        <end position="173"/>
    </location>
</feature>
<feature type="transmembrane region" description="Helical" evidence="6">
    <location>
        <begin position="91"/>
        <end position="115"/>
    </location>
</feature>
<evidence type="ECO:0000256" key="3">
    <source>
        <dbReference type="ARBA" id="ARBA00022692"/>
    </source>
</evidence>
<dbReference type="PANTHER" id="PTHR30250">
    <property type="entry name" value="PST FAMILY PREDICTED COLANIC ACID TRANSPORTER"/>
    <property type="match status" value="1"/>
</dbReference>
<feature type="transmembrane region" description="Helical" evidence="6">
    <location>
        <begin position="15"/>
        <end position="39"/>
    </location>
</feature>
<protein>
    <submittedName>
        <fullName evidence="7">Membrane protein involved in the export of O-antigen and teichoic acid</fullName>
    </submittedName>
</protein>
<feature type="transmembrane region" description="Helical" evidence="6">
    <location>
        <begin position="333"/>
        <end position="357"/>
    </location>
</feature>
<name>A0A1H6II46_RUMFL</name>
<evidence type="ECO:0000256" key="4">
    <source>
        <dbReference type="ARBA" id="ARBA00022989"/>
    </source>
</evidence>
<comment type="subcellular location">
    <subcellularLocation>
        <location evidence="1">Cell membrane</location>
        <topology evidence="1">Multi-pass membrane protein</topology>
    </subcellularLocation>
</comment>
<dbReference type="InterPro" id="IPR050833">
    <property type="entry name" value="Poly_Biosynth_Transport"/>
</dbReference>
<reference evidence="7 8" key="1">
    <citation type="submission" date="2016-10" db="EMBL/GenBank/DDBJ databases">
        <authorList>
            <person name="de Groot N.N."/>
        </authorList>
    </citation>
    <scope>NUCLEOTIDE SEQUENCE [LARGE SCALE GENOMIC DNA]</scope>
    <source>
        <strain evidence="7 8">YAD2003</strain>
    </source>
</reference>
<evidence type="ECO:0000256" key="5">
    <source>
        <dbReference type="ARBA" id="ARBA00023136"/>
    </source>
</evidence>
<evidence type="ECO:0000313" key="8">
    <source>
        <dbReference type="Proteomes" id="UP000183190"/>
    </source>
</evidence>
<keyword evidence="2" id="KW-1003">Cell membrane</keyword>
<feature type="transmembrane region" description="Helical" evidence="6">
    <location>
        <begin position="445"/>
        <end position="468"/>
    </location>
</feature>
<dbReference type="PANTHER" id="PTHR30250:SF11">
    <property type="entry name" value="O-ANTIGEN TRANSPORTER-RELATED"/>
    <property type="match status" value="1"/>
</dbReference>
<keyword evidence="4 6" id="KW-1133">Transmembrane helix</keyword>
<sequence length="481" mass="54192">MKSNSKKYRYLAKNIGLLTLSSFSTKLLLFLLVPLYTNILTTTEYGINDLFYTTIGILVPVLTLNIQDAVMRFSLDTKYDNNKVLSVGLRYLVFGSVIVIAVLGLNYCFAFFEFQYIFKKYAVYFFLMFFSQALSGLITAYARGIDRIADLSVSSVINSVIVIASNILFLVVFKWGLIGYFWANIIGPILQCVYLIFRIGILKNFDIRKTDLNVAKEMKTYSCPMIINTISWWVNNASDKYIVIYFLGLAANGVYSVAAKIPSILSVLQSIFAQAWTLSAVKDYDPEDKNGFFAKTYATYNCAMTICCSVIIASDKILAKYLYAKDFFSAWKYAPWLTIAILFGAMSGYLGGLFSAVKDSKVFGRTTLMGAICNITLNLILVPVIGIIGAAIATTVSYCSVWISRMLYSKKYIKLKIKIQRDCFSYLLLVVQSVLLYYIDGIKLYSIEIILFLAIFVIYIKDVSLVLGKIKNVLVKKRKSV</sequence>
<dbReference type="Pfam" id="PF01943">
    <property type="entry name" value="Polysacc_synt"/>
    <property type="match status" value="1"/>
</dbReference>
<feature type="transmembrane region" description="Helical" evidence="6">
    <location>
        <begin position="377"/>
        <end position="403"/>
    </location>
</feature>
<feature type="transmembrane region" description="Helical" evidence="6">
    <location>
        <begin position="121"/>
        <end position="141"/>
    </location>
</feature>
<dbReference type="OrthoDB" id="3249502at2"/>
<keyword evidence="3 6" id="KW-0812">Transmembrane</keyword>
<dbReference type="RefSeq" id="WP_074714614.1">
    <property type="nucleotide sequence ID" value="NZ_FNWV01000002.1"/>
</dbReference>
<feature type="transmembrane region" description="Helical" evidence="6">
    <location>
        <begin position="179"/>
        <end position="197"/>
    </location>
</feature>
<organism evidence="7 8">
    <name type="scientific">Ruminococcus flavefaciens</name>
    <dbReference type="NCBI Taxonomy" id="1265"/>
    <lineage>
        <taxon>Bacteria</taxon>
        <taxon>Bacillati</taxon>
        <taxon>Bacillota</taxon>
        <taxon>Clostridia</taxon>
        <taxon>Eubacteriales</taxon>
        <taxon>Oscillospiraceae</taxon>
        <taxon>Ruminococcus</taxon>
    </lineage>
</organism>
<keyword evidence="5 6" id="KW-0472">Membrane</keyword>
<dbReference type="InterPro" id="IPR002797">
    <property type="entry name" value="Polysacc_synth"/>
</dbReference>
<dbReference type="GO" id="GO:0005886">
    <property type="term" value="C:plasma membrane"/>
    <property type="evidence" value="ECO:0007669"/>
    <property type="project" value="UniProtKB-SubCell"/>
</dbReference>
<evidence type="ECO:0000256" key="2">
    <source>
        <dbReference type="ARBA" id="ARBA00022475"/>
    </source>
</evidence>
<dbReference type="AlphaFoldDB" id="A0A1H6II46"/>
<evidence type="ECO:0000256" key="1">
    <source>
        <dbReference type="ARBA" id="ARBA00004651"/>
    </source>
</evidence>
<dbReference type="EMBL" id="FNWV01000002">
    <property type="protein sequence ID" value="SEH46570.1"/>
    <property type="molecule type" value="Genomic_DNA"/>
</dbReference>
<evidence type="ECO:0000256" key="6">
    <source>
        <dbReference type="SAM" id="Phobius"/>
    </source>
</evidence>
<dbReference type="Proteomes" id="UP000183190">
    <property type="component" value="Unassembled WGS sequence"/>
</dbReference>